<dbReference type="RefSeq" id="WP_164566390.1">
    <property type="nucleotide sequence ID" value="NZ_WUFC01000020.1"/>
</dbReference>
<organism evidence="1 2">
    <name type="scientific">Rhizobium ruizarguesonis</name>
    <dbReference type="NCBI Taxonomy" id="2081791"/>
    <lineage>
        <taxon>Bacteria</taxon>
        <taxon>Pseudomonadati</taxon>
        <taxon>Pseudomonadota</taxon>
        <taxon>Alphaproteobacteria</taxon>
        <taxon>Hyphomicrobiales</taxon>
        <taxon>Rhizobiaceae</taxon>
        <taxon>Rhizobium/Agrobacterium group</taxon>
        <taxon>Rhizobium</taxon>
    </lineage>
</organism>
<dbReference type="Pfam" id="PF07015">
    <property type="entry name" value="VirC1"/>
    <property type="match status" value="1"/>
</dbReference>
<dbReference type="PANTHER" id="PTHR13696">
    <property type="entry name" value="P-LOOP CONTAINING NUCLEOSIDE TRIPHOSPHATE HYDROLASE"/>
    <property type="match status" value="1"/>
</dbReference>
<dbReference type="InterPro" id="IPR009744">
    <property type="entry name" value="VirC1"/>
</dbReference>
<evidence type="ECO:0000313" key="1">
    <source>
        <dbReference type="EMBL" id="NEI50520.1"/>
    </source>
</evidence>
<dbReference type="AlphaFoldDB" id="A0AAE5C3Z5"/>
<dbReference type="InterPro" id="IPR027417">
    <property type="entry name" value="P-loop_NTPase"/>
</dbReference>
<dbReference type="EMBL" id="WUFC01000020">
    <property type="protein sequence ID" value="NEI50520.1"/>
    <property type="molecule type" value="Genomic_DNA"/>
</dbReference>
<dbReference type="Proteomes" id="UP000661163">
    <property type="component" value="Unassembled WGS sequence"/>
</dbReference>
<evidence type="ECO:0000313" key="2">
    <source>
        <dbReference type="Proteomes" id="UP000661163"/>
    </source>
</evidence>
<comment type="caution">
    <text evidence="1">The sequence shown here is derived from an EMBL/GenBank/DDBJ whole genome shotgun (WGS) entry which is preliminary data.</text>
</comment>
<name>A0AAE5C3Z5_9HYPH</name>
<proteinExistence type="predicted"/>
<accession>A0AAE5C3Z5</accession>
<sequence>MPVICAANPKGGAGKSTTILAIATTLADQGASVIVIDADPNKPITDWRSGSSRLPLQVISDVNETTIRDKINRAATEAQFVFVDLEGTASRLASRAIIRSDLTLIPLGGTALDAKQAARAVGLIRENEEDTGRKLPFSLAFNRTNPPPFTRRIEREIADQLRANNVPLLHSHLYRREAYNAMFMERLSLYELNPASVNGLTAAIDNAIRITAEVLDLLRGSAKTGEVA</sequence>
<protein>
    <submittedName>
        <fullName evidence="1">AAA family ATPase</fullName>
    </submittedName>
</protein>
<gene>
    <name evidence="1" type="ORF">GR217_22815</name>
</gene>
<reference evidence="1 2" key="1">
    <citation type="submission" date="2019-12" db="EMBL/GenBank/DDBJ databases">
        <title>Rhizobium genotypes associated with high levels of biological nitrogen fixation by grain legumes in a temperate-maritime cropping system.</title>
        <authorList>
            <person name="Maluk M."/>
            <person name="Francesc Ferrando Molina F."/>
            <person name="Lopez Del Egido L."/>
            <person name="Lafos M."/>
            <person name="Langarica-Fuentes A."/>
            <person name="Gebre Yohannes G."/>
            <person name="Young M.W."/>
            <person name="Martin P."/>
            <person name="Gantlett R."/>
            <person name="Kenicer G."/>
            <person name="Hawes C."/>
            <person name="Begg G.S."/>
            <person name="Quilliam R.S."/>
            <person name="Squire G.R."/>
            <person name="Poole P.S."/>
            <person name="Young P.W."/>
            <person name="Iannetta P.M."/>
            <person name="James E.K."/>
        </authorList>
    </citation>
    <scope>NUCLEOTIDE SEQUENCE [LARGE SCALE GENOMIC DNA]</scope>
    <source>
        <strain evidence="1 2">JHI985</strain>
    </source>
</reference>
<dbReference type="PIRSF" id="PIRSF009320">
    <property type="entry name" value="Nuc_binding_HP_1000"/>
    <property type="match status" value="1"/>
</dbReference>
<dbReference type="SUPFAM" id="SSF52540">
    <property type="entry name" value="P-loop containing nucleoside triphosphate hydrolases"/>
    <property type="match status" value="1"/>
</dbReference>
<dbReference type="CDD" id="cd02042">
    <property type="entry name" value="ParAB_family"/>
    <property type="match status" value="1"/>
</dbReference>
<dbReference type="PANTHER" id="PTHR13696:SF96">
    <property type="entry name" value="COBQ_COBB_MIND_PARA NUCLEOTIDE BINDING DOMAIN-CONTAINING PROTEIN"/>
    <property type="match status" value="1"/>
</dbReference>
<dbReference type="InterPro" id="IPR050678">
    <property type="entry name" value="DNA_Partitioning_ATPase"/>
</dbReference>
<dbReference type="Gene3D" id="3.40.50.300">
    <property type="entry name" value="P-loop containing nucleotide triphosphate hydrolases"/>
    <property type="match status" value="1"/>
</dbReference>